<dbReference type="EMBL" id="JAMFTS010000001">
    <property type="protein sequence ID" value="KAJ4805038.1"/>
    <property type="molecule type" value="Genomic_DNA"/>
</dbReference>
<dbReference type="PANTHER" id="PTHR14281">
    <property type="entry name" value="KINETOCHORE PROTEIN SPC25-RELATED"/>
    <property type="match status" value="1"/>
</dbReference>
<dbReference type="GO" id="GO:0051301">
    <property type="term" value="P:cell division"/>
    <property type="evidence" value="ECO:0007669"/>
    <property type="project" value="UniProtKB-UniRule"/>
</dbReference>
<evidence type="ECO:0000256" key="9">
    <source>
        <dbReference type="RuleBase" id="RU367150"/>
    </source>
</evidence>
<evidence type="ECO:0000313" key="14">
    <source>
        <dbReference type="Proteomes" id="UP001140206"/>
    </source>
</evidence>
<dbReference type="PANTHER" id="PTHR14281:SF0">
    <property type="entry name" value="KINETOCHORE PROTEIN SPC25"/>
    <property type="match status" value="1"/>
</dbReference>
<keyword evidence="9" id="KW-0995">Kinetochore</keyword>
<reference evidence="13" key="1">
    <citation type="submission" date="2022-08" db="EMBL/GenBank/DDBJ databases">
        <authorList>
            <person name="Marques A."/>
        </authorList>
    </citation>
    <scope>NUCLEOTIDE SEQUENCE</scope>
    <source>
        <strain evidence="13">RhyPub2mFocal</strain>
        <tissue evidence="13">Leaves</tissue>
    </source>
</reference>
<evidence type="ECO:0000256" key="8">
    <source>
        <dbReference type="ARBA" id="ARBA00023328"/>
    </source>
</evidence>
<evidence type="ECO:0000256" key="7">
    <source>
        <dbReference type="ARBA" id="ARBA00023306"/>
    </source>
</evidence>
<feature type="coiled-coil region" evidence="10">
    <location>
        <begin position="142"/>
        <end position="235"/>
    </location>
</feature>
<keyword evidence="5 9" id="KW-0498">Mitosis</keyword>
<evidence type="ECO:0000256" key="5">
    <source>
        <dbReference type="ARBA" id="ARBA00022776"/>
    </source>
</evidence>
<comment type="subunit">
    <text evidence="9">Component of the NDC80 complex.</text>
</comment>
<feature type="compositionally biased region" description="Polar residues" evidence="11">
    <location>
        <begin position="371"/>
        <end position="387"/>
    </location>
</feature>
<protein>
    <recommendedName>
        <fullName evidence="9">Kinetochore protein SPC25</fullName>
    </recommendedName>
</protein>
<evidence type="ECO:0000256" key="2">
    <source>
        <dbReference type="ARBA" id="ARBA00006379"/>
    </source>
</evidence>
<dbReference type="AlphaFoldDB" id="A0AAV8GQ84"/>
<dbReference type="CDD" id="cd23784">
    <property type="entry name" value="RWD_Spc25"/>
    <property type="match status" value="1"/>
</dbReference>
<evidence type="ECO:0000256" key="4">
    <source>
        <dbReference type="ARBA" id="ARBA00022618"/>
    </source>
</evidence>
<dbReference type="GO" id="GO:0031262">
    <property type="term" value="C:Ndc80 complex"/>
    <property type="evidence" value="ECO:0007669"/>
    <property type="project" value="InterPro"/>
</dbReference>
<dbReference type="GO" id="GO:0005634">
    <property type="term" value="C:nucleus"/>
    <property type="evidence" value="ECO:0007669"/>
    <property type="project" value="UniProtKB-SubCell"/>
</dbReference>
<accession>A0AAV8GQ84</accession>
<dbReference type="InterPro" id="IPR045143">
    <property type="entry name" value="Spc25"/>
</dbReference>
<keyword evidence="4 9" id="KW-0132">Cell division</keyword>
<dbReference type="Proteomes" id="UP001140206">
    <property type="component" value="Chromosome 1"/>
</dbReference>
<evidence type="ECO:0000256" key="1">
    <source>
        <dbReference type="ARBA" id="ARBA00004584"/>
    </source>
</evidence>
<evidence type="ECO:0000256" key="6">
    <source>
        <dbReference type="ARBA" id="ARBA00023054"/>
    </source>
</evidence>
<comment type="subcellular location">
    <subcellularLocation>
        <location evidence="1">Chromosome</location>
        <location evidence="1">Centromere</location>
    </subcellularLocation>
    <subcellularLocation>
        <location evidence="9">Nucleus</location>
    </subcellularLocation>
    <subcellularLocation>
        <location evidence="9">Chromosome</location>
        <location evidence="9">Centromere</location>
        <location evidence="9">Kinetochore</location>
    </subcellularLocation>
</comment>
<keyword evidence="3 9" id="KW-0158">Chromosome</keyword>
<comment type="similarity">
    <text evidence="2 9">Belongs to the SPC25 family.</text>
</comment>
<proteinExistence type="inferred from homology"/>
<organism evidence="13 14">
    <name type="scientific">Rhynchospora pubera</name>
    <dbReference type="NCBI Taxonomy" id="906938"/>
    <lineage>
        <taxon>Eukaryota</taxon>
        <taxon>Viridiplantae</taxon>
        <taxon>Streptophyta</taxon>
        <taxon>Embryophyta</taxon>
        <taxon>Tracheophyta</taxon>
        <taxon>Spermatophyta</taxon>
        <taxon>Magnoliopsida</taxon>
        <taxon>Liliopsida</taxon>
        <taxon>Poales</taxon>
        <taxon>Cyperaceae</taxon>
        <taxon>Cyperoideae</taxon>
        <taxon>Rhynchosporeae</taxon>
        <taxon>Rhynchospora</taxon>
    </lineage>
</organism>
<evidence type="ECO:0000313" key="13">
    <source>
        <dbReference type="EMBL" id="KAJ4805038.1"/>
    </source>
</evidence>
<keyword evidence="8 9" id="KW-0137">Centromere</keyword>
<keyword evidence="14" id="KW-1185">Reference proteome</keyword>
<evidence type="ECO:0000259" key="12">
    <source>
        <dbReference type="Pfam" id="PF08234"/>
    </source>
</evidence>
<feature type="region of interest" description="Disordered" evidence="11">
    <location>
        <begin position="16"/>
        <end position="35"/>
    </location>
</feature>
<dbReference type="FunFam" id="3.30.457.50:FF:000001">
    <property type="entry name" value="Probable kinetochore protein spc25"/>
    <property type="match status" value="1"/>
</dbReference>
<dbReference type="Gene3D" id="3.30.457.50">
    <property type="entry name" value="Chromosome segregation protein Spc25"/>
    <property type="match status" value="1"/>
</dbReference>
<keyword evidence="9" id="KW-0539">Nucleus</keyword>
<name>A0AAV8GQ84_9POAL</name>
<evidence type="ECO:0000256" key="3">
    <source>
        <dbReference type="ARBA" id="ARBA00022454"/>
    </source>
</evidence>
<evidence type="ECO:0000256" key="10">
    <source>
        <dbReference type="SAM" id="Coils"/>
    </source>
</evidence>
<keyword evidence="6 10" id="KW-0175">Coiled coil</keyword>
<keyword evidence="7 9" id="KW-0131">Cell cycle</keyword>
<dbReference type="Pfam" id="PF08234">
    <property type="entry name" value="Spindle_Spc25"/>
    <property type="match status" value="1"/>
</dbReference>
<feature type="region of interest" description="Disordered" evidence="11">
    <location>
        <begin position="364"/>
        <end position="387"/>
    </location>
</feature>
<comment type="function">
    <text evidence="9">Acts as a component of the essential kinetochore-associated NDC80 complex, which is required for chromosome segregation and spindle checkpoint activity.</text>
</comment>
<gene>
    <name evidence="13" type="ORF">LUZ62_017604</name>
</gene>
<dbReference type="GO" id="GO:0007059">
    <property type="term" value="P:chromosome segregation"/>
    <property type="evidence" value="ECO:0007669"/>
    <property type="project" value="InterPro"/>
</dbReference>
<dbReference type="InterPro" id="IPR013255">
    <property type="entry name" value="Spc25_C"/>
</dbReference>
<comment type="caution">
    <text evidence="13">The sequence shown here is derived from an EMBL/GenBank/DDBJ whole genome shotgun (WGS) entry which is preliminary data.</text>
</comment>
<sequence length="387" mass="43476">MHSLERFKILNRVQKGSRITTSTAPAQKESAESPLRTQIRSTLLLSPSALSFSPKFELHIPLFEVRKERKNKKQNRKEKKKVRAMQGIHNDEKPIPEAMTELRLSFERRVSDLRERSSVASASFSRCLRSSRVVADDYLASLEKLDKLKDELREGQAKLAEQLSVKTRNGARYAAMTKDLEAKKAKCEQIKKMISDQRNKVDECASIISKSLHALEACEEKLRQGQSEKENLDSAIAWYQKSLGLQVVEGEGVKFIFNKIDSTNPDKEYSFTVRLDNDKYNLLQCDPLEEGIDDLLKEVNKTNDFFGFVRIMREKFAASNFSAVKAVSITQASLSGDTSLITGSSPVELKPSIVTPSIAKTGAKSKMGIKTPTSSVRRSARLQNIQG</sequence>
<evidence type="ECO:0000256" key="11">
    <source>
        <dbReference type="SAM" id="MobiDB-lite"/>
    </source>
</evidence>
<feature type="domain" description="Chromosome segregation protein Spc25 C-terminal" evidence="12">
    <location>
        <begin position="248"/>
        <end position="316"/>
    </location>
</feature>